<name>A0ABD4TGK2_9EURY</name>
<accession>A0ABD4TGK2</accession>
<feature type="transmembrane region" description="Helical" evidence="1">
    <location>
        <begin position="200"/>
        <end position="218"/>
    </location>
</feature>
<keyword evidence="1" id="KW-0812">Transmembrane</keyword>
<sequence>MRGKDHIAISTGSALLLAAPWLLIHPVQVAIFIGGVIIGSLLPDTDATDSKLHHMDGIARIFSLIMRPVVIPATKLVYRVFEKSFNPAHRGSMHTLPGVIVYTLILALLIGSALYLLGFWNIIIGFFFLGLFAGGIFHILEDCCTRSGLMPFKPFSDRKYAGSINTGSRVEVRPGLYASVLLFAAIGLVVAGITYAISHLAVITISICLFAIIWVLILKISRV</sequence>
<comment type="caution">
    <text evidence="2">The sequence shown here is derived from an EMBL/GenBank/DDBJ whole genome shotgun (WGS) entry which is preliminary data.</text>
</comment>
<feature type="transmembrane region" description="Helical" evidence="1">
    <location>
        <begin position="175"/>
        <end position="194"/>
    </location>
</feature>
<dbReference type="Pfam" id="PF04307">
    <property type="entry name" value="YdjM"/>
    <property type="match status" value="1"/>
</dbReference>
<dbReference type="EMBL" id="VOTZ01000003">
    <property type="protein sequence ID" value="MCQ1537861.1"/>
    <property type="molecule type" value="Genomic_DNA"/>
</dbReference>
<keyword evidence="3" id="KW-1185">Reference proteome</keyword>
<gene>
    <name evidence="2" type="ORF">FTO68_02515</name>
</gene>
<feature type="transmembrane region" description="Helical" evidence="1">
    <location>
        <begin position="12"/>
        <end position="38"/>
    </location>
</feature>
<dbReference type="GO" id="GO:0016787">
    <property type="term" value="F:hydrolase activity"/>
    <property type="evidence" value="ECO:0007669"/>
    <property type="project" value="UniProtKB-KW"/>
</dbReference>
<keyword evidence="1" id="KW-1133">Transmembrane helix</keyword>
<feature type="transmembrane region" description="Helical" evidence="1">
    <location>
        <begin position="122"/>
        <end position="140"/>
    </location>
</feature>
<feature type="transmembrane region" description="Helical" evidence="1">
    <location>
        <begin position="99"/>
        <end position="116"/>
    </location>
</feature>
<keyword evidence="1" id="KW-0472">Membrane</keyword>
<proteinExistence type="predicted"/>
<keyword evidence="2" id="KW-0378">Hydrolase</keyword>
<dbReference type="InterPro" id="IPR007404">
    <property type="entry name" value="YdjM-like"/>
</dbReference>
<evidence type="ECO:0000256" key="1">
    <source>
        <dbReference type="SAM" id="Phobius"/>
    </source>
</evidence>
<reference evidence="2 3" key="1">
    <citation type="submission" date="2019-08" db="EMBL/GenBank/DDBJ databases">
        <authorList>
            <person name="Chen S.-C."/>
            <person name="Lai M.-C."/>
            <person name="You Y.-T."/>
        </authorList>
    </citation>
    <scope>NUCLEOTIDE SEQUENCE [LARGE SCALE GENOMIC DNA]</scope>
    <source>
        <strain evidence="2 3">P2F9704a</strain>
    </source>
</reference>
<dbReference type="AlphaFoldDB" id="A0ABD4TGK2"/>
<evidence type="ECO:0000313" key="2">
    <source>
        <dbReference type="EMBL" id="MCQ1537861.1"/>
    </source>
</evidence>
<evidence type="ECO:0000313" key="3">
    <source>
        <dbReference type="Proteomes" id="UP001524383"/>
    </source>
</evidence>
<organism evidence="2 3">
    <name type="scientific">Methanocalculus taiwanensis</name>
    <dbReference type="NCBI Taxonomy" id="106207"/>
    <lineage>
        <taxon>Archaea</taxon>
        <taxon>Methanobacteriati</taxon>
        <taxon>Methanobacteriota</taxon>
        <taxon>Stenosarchaea group</taxon>
        <taxon>Methanomicrobia</taxon>
        <taxon>Methanomicrobiales</taxon>
        <taxon>Methanocalculaceae</taxon>
        <taxon>Methanocalculus</taxon>
    </lineage>
</organism>
<dbReference type="RefSeq" id="WP_255331791.1">
    <property type="nucleotide sequence ID" value="NZ_VOTZ01000003.1"/>
</dbReference>
<feature type="transmembrane region" description="Helical" evidence="1">
    <location>
        <begin position="58"/>
        <end position="78"/>
    </location>
</feature>
<protein>
    <submittedName>
        <fullName evidence="2">Metal-dependent hydrolase</fullName>
    </submittedName>
</protein>
<dbReference type="Proteomes" id="UP001524383">
    <property type="component" value="Unassembled WGS sequence"/>
</dbReference>